<gene>
    <name evidence="2" type="ORF">C5689_01700</name>
</gene>
<keyword evidence="3" id="KW-1185">Reference proteome</keyword>
<dbReference type="RefSeq" id="WP_108915509.1">
    <property type="nucleotide sequence ID" value="NZ_BGJY01000001.1"/>
</dbReference>
<dbReference type="Gene3D" id="3.90.1010.10">
    <property type="match status" value="1"/>
</dbReference>
<dbReference type="GO" id="GO:0005506">
    <property type="term" value="F:iron ion binding"/>
    <property type="evidence" value="ECO:0007669"/>
    <property type="project" value="InterPro"/>
</dbReference>
<evidence type="ECO:0000259" key="1">
    <source>
        <dbReference type="Pfam" id="PF01592"/>
    </source>
</evidence>
<protein>
    <submittedName>
        <fullName evidence="2">Iron-sulfur cluster assembly scaffold protein</fullName>
    </submittedName>
</protein>
<name>A0A2U1SW64_METSR</name>
<organism evidence="2 3">
    <name type="scientific">Methylosinus sporium</name>
    <dbReference type="NCBI Taxonomy" id="428"/>
    <lineage>
        <taxon>Bacteria</taxon>
        <taxon>Pseudomonadati</taxon>
        <taxon>Pseudomonadota</taxon>
        <taxon>Alphaproteobacteria</taxon>
        <taxon>Hyphomicrobiales</taxon>
        <taxon>Methylocystaceae</taxon>
        <taxon>Methylosinus</taxon>
    </lineage>
</organism>
<dbReference type="OrthoDB" id="9804157at2"/>
<sequence>MTDIALAALYERRVRDWARRARDDLRLADADVSVTRTSPICGSRLTLDLRCENGRIVALGHRARACTLGMAATAIVVVGAIGETLADVFMAGEALVQLLDGADVGFPEKWRELEIFAAARAFPMRRGSILLPFDALAEASSRLTP</sequence>
<feature type="domain" description="NIF system FeS cluster assembly NifU N-terminal" evidence="1">
    <location>
        <begin position="14"/>
        <end position="88"/>
    </location>
</feature>
<proteinExistence type="predicted"/>
<dbReference type="AlphaFoldDB" id="A0A2U1SW64"/>
<dbReference type="GO" id="GO:0051536">
    <property type="term" value="F:iron-sulfur cluster binding"/>
    <property type="evidence" value="ECO:0007669"/>
    <property type="project" value="InterPro"/>
</dbReference>
<dbReference type="Proteomes" id="UP000245137">
    <property type="component" value="Unassembled WGS sequence"/>
</dbReference>
<dbReference type="GO" id="GO:0016226">
    <property type="term" value="P:iron-sulfur cluster assembly"/>
    <property type="evidence" value="ECO:0007669"/>
    <property type="project" value="InterPro"/>
</dbReference>
<evidence type="ECO:0000313" key="2">
    <source>
        <dbReference type="EMBL" id="PWB95836.1"/>
    </source>
</evidence>
<reference evidence="2 3" key="1">
    <citation type="journal article" date="2018" name="Appl. Microbiol. Biotechnol.">
        <title>Co-cultivation of the strictly anaerobic methanogen Methanosarcina barkeri with aerobic methanotrophs in an oxygen-limited membrane bioreactor.</title>
        <authorList>
            <person name="In 't Zandt M.H."/>
            <person name="van den Bosch T.J.M."/>
            <person name="Rijkers R."/>
            <person name="van Kessel M.A.H.J."/>
            <person name="Jetten M.S.M."/>
            <person name="Welte C.U."/>
        </authorList>
    </citation>
    <scope>NUCLEOTIDE SEQUENCE [LARGE SCALE GENOMIC DNA]</scope>
    <source>
        <strain evidence="2 3">DSM 17706</strain>
    </source>
</reference>
<accession>A0A2U1SW64</accession>
<comment type="caution">
    <text evidence="2">The sequence shown here is derived from an EMBL/GenBank/DDBJ whole genome shotgun (WGS) entry which is preliminary data.</text>
</comment>
<dbReference type="SUPFAM" id="SSF82649">
    <property type="entry name" value="SufE/NifU"/>
    <property type="match status" value="1"/>
</dbReference>
<dbReference type="InterPro" id="IPR002871">
    <property type="entry name" value="NIF_FeS_clus_asmbl_NifU_N"/>
</dbReference>
<evidence type="ECO:0000313" key="3">
    <source>
        <dbReference type="Proteomes" id="UP000245137"/>
    </source>
</evidence>
<dbReference type="Pfam" id="PF01592">
    <property type="entry name" value="NifU_N"/>
    <property type="match status" value="1"/>
</dbReference>
<dbReference type="EMBL" id="PUIV01000001">
    <property type="protein sequence ID" value="PWB95836.1"/>
    <property type="molecule type" value="Genomic_DNA"/>
</dbReference>